<dbReference type="SMART" id="SM00174">
    <property type="entry name" value="RHO"/>
    <property type="match status" value="1"/>
</dbReference>
<dbReference type="InterPro" id="IPR005225">
    <property type="entry name" value="Small_GTP-bd"/>
</dbReference>
<name>A0A9P0GEH9_9CUCU</name>
<evidence type="ECO:0000256" key="4">
    <source>
        <dbReference type="ARBA" id="ARBA00023136"/>
    </source>
</evidence>
<evidence type="ECO:0000313" key="8">
    <source>
        <dbReference type="EMBL" id="CAH1112865.1"/>
    </source>
</evidence>
<organism evidence="8 9">
    <name type="scientific">Psylliodes chrysocephalus</name>
    <dbReference type="NCBI Taxonomy" id="3402493"/>
    <lineage>
        <taxon>Eukaryota</taxon>
        <taxon>Metazoa</taxon>
        <taxon>Ecdysozoa</taxon>
        <taxon>Arthropoda</taxon>
        <taxon>Hexapoda</taxon>
        <taxon>Insecta</taxon>
        <taxon>Pterygota</taxon>
        <taxon>Neoptera</taxon>
        <taxon>Endopterygota</taxon>
        <taxon>Coleoptera</taxon>
        <taxon>Polyphaga</taxon>
        <taxon>Cucujiformia</taxon>
        <taxon>Chrysomeloidea</taxon>
        <taxon>Chrysomelidae</taxon>
        <taxon>Galerucinae</taxon>
        <taxon>Alticini</taxon>
        <taxon>Psylliodes</taxon>
    </lineage>
</organism>
<dbReference type="SUPFAM" id="SSF52540">
    <property type="entry name" value="P-loop containing nucleoside triphosphate hydrolases"/>
    <property type="match status" value="1"/>
</dbReference>
<dbReference type="PROSITE" id="PS51420">
    <property type="entry name" value="RHO"/>
    <property type="match status" value="1"/>
</dbReference>
<evidence type="ECO:0000313" key="9">
    <source>
        <dbReference type="Proteomes" id="UP001153636"/>
    </source>
</evidence>
<keyword evidence="4" id="KW-0472">Membrane</keyword>
<evidence type="ECO:0000256" key="1">
    <source>
        <dbReference type="ARBA" id="ARBA00006270"/>
    </source>
</evidence>
<evidence type="ECO:0008006" key="10">
    <source>
        <dbReference type="Google" id="ProtNLM"/>
    </source>
</evidence>
<dbReference type="NCBIfam" id="TIGR00231">
    <property type="entry name" value="small_GTP"/>
    <property type="match status" value="1"/>
</dbReference>
<dbReference type="PRINTS" id="PR00449">
    <property type="entry name" value="RASTRNSFRMNG"/>
</dbReference>
<comment type="subcellular location">
    <subcellularLocation>
        <location evidence="7">Endomembrane system</location>
        <topology evidence="7">Lipid-anchor</topology>
    </subcellularLocation>
</comment>
<dbReference type="InterPro" id="IPR041822">
    <property type="entry name" value="Rab33A/B"/>
</dbReference>
<dbReference type="EMBL" id="OV651819">
    <property type="protein sequence ID" value="CAH1112865.1"/>
    <property type="molecule type" value="Genomic_DNA"/>
</dbReference>
<evidence type="ECO:0000256" key="5">
    <source>
        <dbReference type="ARBA" id="ARBA00023288"/>
    </source>
</evidence>
<dbReference type="FunFam" id="3.40.50.300:FF:002685">
    <property type="entry name" value="RAB33A, member RAS oncogene family"/>
    <property type="match status" value="1"/>
</dbReference>
<evidence type="ECO:0000256" key="2">
    <source>
        <dbReference type="ARBA" id="ARBA00022741"/>
    </source>
</evidence>
<dbReference type="GO" id="GO:0005525">
    <property type="term" value="F:GTP binding"/>
    <property type="evidence" value="ECO:0007669"/>
    <property type="project" value="UniProtKB-KW"/>
</dbReference>
<dbReference type="GO" id="GO:0012505">
    <property type="term" value="C:endomembrane system"/>
    <property type="evidence" value="ECO:0007669"/>
    <property type="project" value="UniProtKB-SubCell"/>
</dbReference>
<evidence type="ECO:0000256" key="6">
    <source>
        <dbReference type="ARBA" id="ARBA00023289"/>
    </source>
</evidence>
<dbReference type="Proteomes" id="UP001153636">
    <property type="component" value="Chromosome 7"/>
</dbReference>
<keyword evidence="9" id="KW-1185">Reference proteome</keyword>
<dbReference type="PROSITE" id="PS51421">
    <property type="entry name" value="RAS"/>
    <property type="match status" value="1"/>
</dbReference>
<protein>
    <recommendedName>
        <fullName evidence="10">Ras-related protein Rab-33B</fullName>
    </recommendedName>
</protein>
<dbReference type="InterPro" id="IPR027417">
    <property type="entry name" value="P-loop_NTPase"/>
</dbReference>
<dbReference type="PANTHER" id="PTHR47978">
    <property type="match status" value="1"/>
</dbReference>
<keyword evidence="3" id="KW-0342">GTP-binding</keyword>
<dbReference type="AlphaFoldDB" id="A0A9P0GEH9"/>
<sequence length="222" mass="24849">MDSVPENGVQQVAVVSHSQTKKFEKVFKIIVIGDSCVGKTTLTYRFCEGKFLELSEATIGVDFRSRVVNIDGDEIVLQLWDTAGQERYRMSMVRHYYKNAHAVVFVYDVTSAPSFDSLKKWIEECNTNCLHDVPKILVGNKCDGVAAVTTNVAQRFADQYNMPLFETSARLDSQCDNVEAIFLTLAHKLKNRKQFIPMTQTALRLTDSAISDVSEGKASCCS</sequence>
<dbReference type="PROSITE" id="PS51419">
    <property type="entry name" value="RAB"/>
    <property type="match status" value="1"/>
</dbReference>
<gene>
    <name evidence="8" type="ORF">PSYICH_LOCUS13716</name>
</gene>
<evidence type="ECO:0000256" key="7">
    <source>
        <dbReference type="ARBA" id="ARBA00037868"/>
    </source>
</evidence>
<dbReference type="GO" id="GO:0032482">
    <property type="term" value="P:Rab protein signal transduction"/>
    <property type="evidence" value="ECO:0007669"/>
    <property type="project" value="InterPro"/>
</dbReference>
<dbReference type="OrthoDB" id="10006973at2759"/>
<dbReference type="Gene3D" id="3.40.50.300">
    <property type="entry name" value="P-loop containing nucleotide triphosphate hydrolases"/>
    <property type="match status" value="1"/>
</dbReference>
<dbReference type="SMART" id="SM00175">
    <property type="entry name" value="RAB"/>
    <property type="match status" value="1"/>
</dbReference>
<dbReference type="CDD" id="cd04115">
    <property type="entry name" value="Rab33B_Rab33A"/>
    <property type="match status" value="1"/>
</dbReference>
<keyword evidence="5" id="KW-0449">Lipoprotein</keyword>
<reference evidence="8" key="1">
    <citation type="submission" date="2022-01" db="EMBL/GenBank/DDBJ databases">
        <authorList>
            <person name="King R."/>
        </authorList>
    </citation>
    <scope>NUCLEOTIDE SEQUENCE</scope>
</reference>
<dbReference type="Pfam" id="PF00071">
    <property type="entry name" value="Ras"/>
    <property type="match status" value="1"/>
</dbReference>
<evidence type="ECO:0000256" key="3">
    <source>
        <dbReference type="ARBA" id="ARBA00023134"/>
    </source>
</evidence>
<dbReference type="GO" id="GO:0003924">
    <property type="term" value="F:GTPase activity"/>
    <property type="evidence" value="ECO:0007669"/>
    <property type="project" value="InterPro"/>
</dbReference>
<keyword evidence="2" id="KW-0547">Nucleotide-binding</keyword>
<accession>A0A9P0GEH9</accession>
<dbReference type="InterPro" id="IPR001806">
    <property type="entry name" value="Small_GTPase"/>
</dbReference>
<dbReference type="SMART" id="SM00173">
    <property type="entry name" value="RAS"/>
    <property type="match status" value="1"/>
</dbReference>
<keyword evidence="6" id="KW-0636">Prenylation</keyword>
<comment type="similarity">
    <text evidence="1">Belongs to the small GTPase superfamily. Rab family.</text>
</comment>
<dbReference type="SMART" id="SM00176">
    <property type="entry name" value="RAN"/>
    <property type="match status" value="1"/>
</dbReference>
<proteinExistence type="inferred from homology"/>